<dbReference type="GO" id="GO:0030488">
    <property type="term" value="P:tRNA methylation"/>
    <property type="evidence" value="ECO:0007669"/>
    <property type="project" value="TreeGrafter"/>
</dbReference>
<evidence type="ECO:0000256" key="12">
    <source>
        <dbReference type="ARBA" id="ARBA00029750"/>
    </source>
</evidence>
<dbReference type="GO" id="GO:0008175">
    <property type="term" value="F:tRNA methyltransferase activity"/>
    <property type="evidence" value="ECO:0007669"/>
    <property type="project" value="TreeGrafter"/>
</dbReference>
<dbReference type="Pfam" id="PF13418">
    <property type="entry name" value="Beta-prop_TYW4"/>
    <property type="match status" value="1"/>
</dbReference>
<keyword evidence="18" id="KW-1185">Reference proteome</keyword>
<dbReference type="OrthoDB" id="47172at2759"/>
<dbReference type="PANTHER" id="PTHR46529">
    <property type="entry name" value="TRNA WYBUTOSINE-SYNTHESIZING PROTEIN 4"/>
    <property type="match status" value="1"/>
</dbReference>
<dbReference type="Pfam" id="PF04072">
    <property type="entry name" value="LCM"/>
    <property type="match status" value="1"/>
</dbReference>
<evidence type="ECO:0000256" key="8">
    <source>
        <dbReference type="ARBA" id="ARBA00022679"/>
    </source>
</evidence>
<dbReference type="EC" id="2.1.1.290" evidence="5"/>
<dbReference type="InterPro" id="IPR041667">
    <property type="entry name" value="Cupin_8"/>
</dbReference>
<dbReference type="FunFam" id="2.60.120.650:FF:000043">
    <property type="entry name" value="tRNA wybutosine-synthesizing protein 4"/>
    <property type="match status" value="1"/>
</dbReference>
<dbReference type="Gene3D" id="2.60.120.650">
    <property type="entry name" value="Cupin"/>
    <property type="match status" value="1"/>
</dbReference>
<evidence type="ECO:0000256" key="13">
    <source>
        <dbReference type="ARBA" id="ARBA00030231"/>
    </source>
</evidence>
<dbReference type="EC" id="2.3.1.231" evidence="4"/>
<dbReference type="Proteomes" id="UP000443090">
    <property type="component" value="Unassembled WGS sequence"/>
</dbReference>
<dbReference type="Pfam" id="PF13621">
    <property type="entry name" value="Cupin_8"/>
    <property type="match status" value="1"/>
</dbReference>
<evidence type="ECO:0000259" key="16">
    <source>
        <dbReference type="PROSITE" id="PS51184"/>
    </source>
</evidence>
<dbReference type="InterPro" id="IPR029063">
    <property type="entry name" value="SAM-dependent_MTases_sf"/>
</dbReference>
<protein>
    <recommendedName>
        <fullName evidence="6">tRNA wybutosine-synthesizing protein 4</fullName>
        <ecNumber evidence="5">2.1.1.290</ecNumber>
        <ecNumber evidence="4">2.3.1.231</ecNumber>
    </recommendedName>
    <alternativeName>
        <fullName evidence="13">Leucine carboxyl methyltransferase 2</fullName>
    </alternativeName>
    <alternativeName>
        <fullName evidence="14">tRNA(Phe) (7-(3-amino-3-(methoxycarbonyl)propyl)wyosine(37)-N)-methoxycarbonyltransferase</fullName>
    </alternativeName>
    <alternativeName>
        <fullName evidence="12">tRNA(Phe) (7-(3-amino-3-carboxypropyl)wyosine(37)-O)-methyltransferase</fullName>
    </alternativeName>
</protein>
<evidence type="ECO:0000313" key="17">
    <source>
        <dbReference type="EMBL" id="TVY47343.1"/>
    </source>
</evidence>
<evidence type="ECO:0000256" key="10">
    <source>
        <dbReference type="ARBA" id="ARBA00022694"/>
    </source>
</evidence>
<dbReference type="InterPro" id="IPR007213">
    <property type="entry name" value="Ppm1/Ppm2/Tcmp"/>
</dbReference>
<dbReference type="Gene3D" id="3.40.50.150">
    <property type="entry name" value="Vaccinia Virus protein VP39"/>
    <property type="match status" value="1"/>
</dbReference>
<sequence length="1016" mass="113774">MVNLKAVASAASQIQDDAIMGTNNSSIVSKRSVERLYFPDEPHFFRYFVKKPQRRSPLINRGYWLRMKCIDHVVRQFLETPSKSRKVVVNLGCGYDPLPWQCLSRYPGSCDNVSFVDIDYKELMVKKRDMVNRTPELKEAFTNVEILEGDILLRSDQYLQIGCDLRDLGILERALASAFDFNKIEILFVAEVSITYMDANYADDLIGWASKLQARFCLLEQLLPEQISHTFAQTMLAHFQKLKTPLKAVEKYPTTSAQQQRFHARGWQHVSARNLWELWGSPDLLSSRDRMALDAVENFDEYEELALFGCHYVLLVADNINSAAIEQLPRTETKLGAQVSSIQMEMQYSESPKGCGYRRFAAGLPLGSNRTSVRIGNLGGASLDTRSDSCDVYADNLQVDPHSEAWNSQHCPSKRQCHTITDLGDAGSLLCGGRTSPDNALKDCWLYHKWVDTWERVDDLPTPLYRHQAVQVGHGVLVFTGRISSQTISSGYLVWSRRFGWQECNIHGDVPPPTFGATLLAFETGIPSVTSTIRRGIVAGGMLADAVVERGIWEWELDHSAQHPNLRFRRSTLFPDNSEHQQYLARFGANVVNYKNKTYVLGGVIPDRLLGVSDEVCAIDAQGSFYAVRITQDDQAPRPLLVGATVVATNDHLLILGGGATCFSFGTFWNKGCYTLSPSSSSNSLAAFGFVKTIVPEPPVIQTSVPTNHTSAKLTTVHRVRITSPEDFGHTFQTAVPVILEGLDIGSCTKKWTDDYLRETVGPEREVNSVIVHQSESSSLDFATKNFKYTTMGFGKFVDAISNEGKLYLRSLSAQSPTDTPSDLSKDYPSLSADFKLPDELEYVKNNSHSTPLRISGPVTMWLHYDVMANVLCQIRGQKRLILFQPHDVMHLGFEPGASSSSVNVFERLQDPRLSATHPYEAILEPGDILLIPSLWLHTAKPETGVSVAVNVFFRDLKTGYGVGRDVYGNRDLQPYEKGRQDIKKIIKAFDKLPKAAQNFYLHRLAAEFQQMSLSI</sequence>
<evidence type="ECO:0000256" key="9">
    <source>
        <dbReference type="ARBA" id="ARBA00022691"/>
    </source>
</evidence>
<dbReference type="SUPFAM" id="SSF117281">
    <property type="entry name" value="Kelch motif"/>
    <property type="match status" value="1"/>
</dbReference>
<dbReference type="PROSITE" id="PS51184">
    <property type="entry name" value="JMJC"/>
    <property type="match status" value="1"/>
</dbReference>
<name>A0A8H8S3S9_9HELO</name>
<comment type="catalytic activity">
    <reaction evidence="15">
        <text>7-[(3S)-(3-amino-3-methoxycarbonyl)propyl]wyosine(37) in tRNA(Phe) + S-adenosyl-L-methionine + CO2 = wybutosine(37) in tRNA(Phe) + S-adenosyl-L-homocysteine + 2 H(+)</text>
        <dbReference type="Rhea" id="RHEA:37119"/>
        <dbReference type="Rhea" id="RHEA-COMP:11844"/>
        <dbReference type="Rhea" id="RHEA-COMP:11847"/>
        <dbReference type="ChEBI" id="CHEBI:15378"/>
        <dbReference type="ChEBI" id="CHEBI:16526"/>
        <dbReference type="ChEBI" id="CHEBI:57856"/>
        <dbReference type="ChEBI" id="CHEBI:59789"/>
        <dbReference type="ChEBI" id="CHEBI:73544"/>
        <dbReference type="ChEBI" id="CHEBI:74275"/>
        <dbReference type="EC" id="2.3.1.231"/>
    </reaction>
</comment>
<feature type="domain" description="JmjC" evidence="16">
    <location>
        <begin position="826"/>
        <end position="971"/>
    </location>
</feature>
<evidence type="ECO:0000256" key="15">
    <source>
        <dbReference type="ARBA" id="ARBA00049250"/>
    </source>
</evidence>
<proteinExistence type="inferred from homology"/>
<organism evidence="17 18">
    <name type="scientific">Lachnellula occidentalis</name>
    <dbReference type="NCBI Taxonomy" id="215460"/>
    <lineage>
        <taxon>Eukaryota</taxon>
        <taxon>Fungi</taxon>
        <taxon>Dikarya</taxon>
        <taxon>Ascomycota</taxon>
        <taxon>Pezizomycotina</taxon>
        <taxon>Leotiomycetes</taxon>
        <taxon>Helotiales</taxon>
        <taxon>Lachnaceae</taxon>
        <taxon>Lachnellula</taxon>
    </lineage>
</organism>
<dbReference type="InterPro" id="IPR015915">
    <property type="entry name" value="Kelch-typ_b-propeller"/>
</dbReference>
<keyword evidence="9" id="KW-0949">S-adenosyl-L-methionine</keyword>
<dbReference type="UniPathway" id="UPA00375"/>
<gene>
    <name evidence="17" type="primary">ppm2</name>
    <name evidence="17" type="ORF">LOCC1_G002132</name>
</gene>
<dbReference type="AlphaFoldDB" id="A0A8H8S3S9"/>
<keyword evidence="8" id="KW-0808">Transferase</keyword>
<comment type="similarity">
    <text evidence="3">Belongs to the methyltransferase superfamily. LCMT family.</text>
</comment>
<comment type="function">
    <text evidence="11">Probable S-adenosyl-L-methionine-dependent methyltransferase that acts as a component of the wybutosine biosynthesis pathway. Wybutosine is a hyper modified guanosine with a tricyclic base found at the 3'-position adjacent to the anticodon of eukaryotic phenylalanine tRNA. May methylate the carboxyl group of leucine residues to form alpha-leucine ester residues.</text>
</comment>
<dbReference type="PANTHER" id="PTHR46529:SF1">
    <property type="entry name" value="TRNA WYBUTOSINE-SYNTHESIZING PROTEIN 4"/>
    <property type="match status" value="1"/>
</dbReference>
<evidence type="ECO:0000256" key="4">
    <source>
        <dbReference type="ARBA" id="ARBA00012155"/>
    </source>
</evidence>
<evidence type="ECO:0000256" key="6">
    <source>
        <dbReference type="ARBA" id="ARBA00018045"/>
    </source>
</evidence>
<dbReference type="EMBL" id="QGMI01000098">
    <property type="protein sequence ID" value="TVY47343.1"/>
    <property type="molecule type" value="Genomic_DNA"/>
</dbReference>
<comment type="pathway">
    <text evidence="2">tRNA modification; wybutosine-tRNA(Phe) biosynthesis.</text>
</comment>
<dbReference type="SUPFAM" id="SSF51197">
    <property type="entry name" value="Clavaminate synthase-like"/>
    <property type="match status" value="1"/>
</dbReference>
<evidence type="ECO:0000256" key="11">
    <source>
        <dbReference type="ARBA" id="ARBA00025588"/>
    </source>
</evidence>
<dbReference type="Gene3D" id="6.10.140.1470">
    <property type="match status" value="1"/>
</dbReference>
<evidence type="ECO:0000256" key="7">
    <source>
        <dbReference type="ARBA" id="ARBA00022603"/>
    </source>
</evidence>
<evidence type="ECO:0000256" key="1">
    <source>
        <dbReference type="ARBA" id="ARBA00001806"/>
    </source>
</evidence>
<keyword evidence="10" id="KW-0819">tRNA processing</keyword>
<dbReference type="SUPFAM" id="SSF53335">
    <property type="entry name" value="S-adenosyl-L-methionine-dependent methyltransferases"/>
    <property type="match status" value="1"/>
</dbReference>
<dbReference type="GO" id="GO:0031591">
    <property type="term" value="P:wybutosine biosynthetic process"/>
    <property type="evidence" value="ECO:0007669"/>
    <property type="project" value="TreeGrafter"/>
</dbReference>
<comment type="caution">
    <text evidence="17">The sequence shown here is derived from an EMBL/GenBank/DDBJ whole genome shotgun (WGS) entry which is preliminary data.</text>
</comment>
<reference evidence="17 18" key="1">
    <citation type="submission" date="2018-05" db="EMBL/GenBank/DDBJ databases">
        <title>Genome sequencing and assembly of the regulated plant pathogen Lachnellula willkommii and related sister species for the development of diagnostic species identification markers.</title>
        <authorList>
            <person name="Giroux E."/>
            <person name="Bilodeau G."/>
        </authorList>
    </citation>
    <scope>NUCLEOTIDE SEQUENCE [LARGE SCALE GENOMIC DNA]</scope>
    <source>
        <strain evidence="17 18">CBS 160.35</strain>
    </source>
</reference>
<evidence type="ECO:0000256" key="2">
    <source>
        <dbReference type="ARBA" id="ARBA00004797"/>
    </source>
</evidence>
<dbReference type="InterPro" id="IPR003347">
    <property type="entry name" value="JmjC_dom"/>
</dbReference>
<evidence type="ECO:0000256" key="14">
    <source>
        <dbReference type="ARBA" id="ARBA00030847"/>
    </source>
</evidence>
<accession>A0A8H8S3S9</accession>
<evidence type="ECO:0000256" key="5">
    <source>
        <dbReference type="ARBA" id="ARBA00012779"/>
    </source>
</evidence>
<evidence type="ECO:0000313" key="18">
    <source>
        <dbReference type="Proteomes" id="UP000443090"/>
    </source>
</evidence>
<comment type="catalytic activity">
    <reaction evidence="1">
        <text>7-[(3S)-3-amino-3-carboxypropyl]wyosine(37) in tRNA(Phe) + S-adenosyl-L-methionine = 7-[(3S)-(3-amino-3-methoxycarbonyl)propyl]wyosine(37) in tRNA(Phe) + S-adenosyl-L-homocysteine</text>
        <dbReference type="Rhea" id="RHEA:36903"/>
        <dbReference type="Rhea" id="RHEA-COMP:10379"/>
        <dbReference type="Rhea" id="RHEA-COMP:11844"/>
        <dbReference type="ChEBI" id="CHEBI:57856"/>
        <dbReference type="ChEBI" id="CHEBI:59789"/>
        <dbReference type="ChEBI" id="CHEBI:73543"/>
        <dbReference type="ChEBI" id="CHEBI:74275"/>
        <dbReference type="EC" id="2.1.1.290"/>
    </reaction>
</comment>
<dbReference type="Gene3D" id="2.120.10.80">
    <property type="entry name" value="Kelch-type beta propeller"/>
    <property type="match status" value="1"/>
</dbReference>
<keyword evidence="7" id="KW-0489">Methyltransferase</keyword>
<evidence type="ECO:0000256" key="3">
    <source>
        <dbReference type="ARBA" id="ARBA00010703"/>
    </source>
</evidence>